<dbReference type="InterPro" id="IPR012337">
    <property type="entry name" value="RNaseH-like_sf"/>
</dbReference>
<dbReference type="PANTHER" id="PTHR47241">
    <property type="entry name" value="FINGER PROTEIN, PUTATIVE-RELATED"/>
    <property type="match status" value="1"/>
</dbReference>
<organism evidence="1 2">
    <name type="scientific">Acipenser ruthenus</name>
    <name type="common">Sterlet sturgeon</name>
    <dbReference type="NCBI Taxonomy" id="7906"/>
    <lineage>
        <taxon>Eukaryota</taxon>
        <taxon>Metazoa</taxon>
        <taxon>Chordata</taxon>
        <taxon>Craniata</taxon>
        <taxon>Vertebrata</taxon>
        <taxon>Euteleostomi</taxon>
        <taxon>Actinopterygii</taxon>
        <taxon>Chondrostei</taxon>
        <taxon>Acipenseriformes</taxon>
        <taxon>Acipenseridae</taxon>
        <taxon>Acipenser</taxon>
    </lineage>
</organism>
<name>A0A444TX96_ACIRT</name>
<dbReference type="AlphaFoldDB" id="A0A444TX96"/>
<dbReference type="SUPFAM" id="SSF53098">
    <property type="entry name" value="Ribonuclease H-like"/>
    <property type="match status" value="1"/>
</dbReference>
<evidence type="ECO:0000313" key="2">
    <source>
        <dbReference type="Proteomes" id="UP000289886"/>
    </source>
</evidence>
<accession>A0A444TX96</accession>
<dbReference type="EMBL" id="SCEB01215814">
    <property type="protein sequence ID" value="RXM27538.1"/>
    <property type="molecule type" value="Genomic_DNA"/>
</dbReference>
<keyword evidence="2" id="KW-1185">Reference proteome</keyword>
<feature type="non-terminal residue" evidence="1">
    <location>
        <position position="1"/>
    </location>
</feature>
<dbReference type="GO" id="GO:0005634">
    <property type="term" value="C:nucleus"/>
    <property type="evidence" value="ECO:0007669"/>
    <property type="project" value="TreeGrafter"/>
</dbReference>
<dbReference type="InterPro" id="IPR052865">
    <property type="entry name" value="Zinc_finger_BED"/>
</dbReference>
<proteinExistence type="predicted"/>
<comment type="caution">
    <text evidence="1">The sequence shown here is derived from an EMBL/GenBank/DDBJ whole genome shotgun (WGS) entry which is preliminary data.</text>
</comment>
<dbReference type="PANTHER" id="PTHR47241:SF1">
    <property type="entry name" value="BED-TYPE DOMAIN-CONTAINING PROTEIN"/>
    <property type="match status" value="1"/>
</dbReference>
<protein>
    <submittedName>
        <fullName evidence="1">Zinc finger BED domain-containing protein 4</fullName>
    </submittedName>
</protein>
<dbReference type="Proteomes" id="UP000289886">
    <property type="component" value="Unassembled WGS sequence"/>
</dbReference>
<sequence length="182" mass="20764">KCAIVGFFHHSSEAAEKLIEIQNQLKMPEHKLIQSVKTRWHFIFYMLDRIAEQQQDIITSLCLLGKNTLCLSEEELAQIRSISNVLKPFEEATREVSAENYVSISKVIPLVTLLQKTTSNTEQQGNPLAVHLSRQCKRSFQNIEHNYTLTASTLLDIRFEIVVLSDSGNVDNIKGRLLNCKH</sequence>
<gene>
    <name evidence="1" type="ORF">EOD39_2956</name>
</gene>
<reference evidence="1 2" key="1">
    <citation type="submission" date="2019-01" db="EMBL/GenBank/DDBJ databases">
        <title>Draft Genome and Complete Hox-Cluster Characterization of the Sterlet Sturgeon (Acipenser ruthenus).</title>
        <authorList>
            <person name="Wei Q."/>
        </authorList>
    </citation>
    <scope>NUCLEOTIDE SEQUENCE [LARGE SCALE GENOMIC DNA]</scope>
    <source>
        <strain evidence="1">WHYD16114868_AA</strain>
        <tissue evidence="1">Blood</tissue>
    </source>
</reference>
<evidence type="ECO:0000313" key="1">
    <source>
        <dbReference type="EMBL" id="RXM27538.1"/>
    </source>
</evidence>